<feature type="domain" description="DUF4440" evidence="2">
    <location>
        <begin position="40"/>
        <end position="133"/>
    </location>
</feature>
<protein>
    <submittedName>
        <fullName evidence="3">Nuclear transport factor 2 family protein</fullName>
    </submittedName>
</protein>
<evidence type="ECO:0000256" key="1">
    <source>
        <dbReference type="SAM" id="SignalP"/>
    </source>
</evidence>
<sequence>MRYIFLISTLFFLNSTLYAQEAEKEILNKLLHDFLSDVNNPQMHDRFWSEDLVYTSSAGKRFGKSTIMDGFKNADQASSKEQQTSYSAEEVQIRIMEDVAVVAFKLIAKSDGEETGSYFNSGVFQKKEGIWKVINWQATIAEE</sequence>
<name>A0AA51N8M4_9BACT</name>
<dbReference type="InterPro" id="IPR027843">
    <property type="entry name" value="DUF4440"/>
</dbReference>
<proteinExistence type="predicted"/>
<evidence type="ECO:0000313" key="4">
    <source>
        <dbReference type="Proteomes" id="UP001244443"/>
    </source>
</evidence>
<evidence type="ECO:0000313" key="3">
    <source>
        <dbReference type="EMBL" id="WMN07750.1"/>
    </source>
</evidence>
<dbReference type="Pfam" id="PF14534">
    <property type="entry name" value="DUF4440"/>
    <property type="match status" value="1"/>
</dbReference>
<reference evidence="3" key="1">
    <citation type="submission" date="2023-08" db="EMBL/GenBank/DDBJ databases">
        <title>Comparative genomics and taxonomic characterization of three novel marine species of genus Marivirga.</title>
        <authorList>
            <person name="Muhammad N."/>
            <person name="Kim S.-G."/>
        </authorList>
    </citation>
    <scope>NUCLEOTIDE SEQUENCE [LARGE SCALE GENOMIC DNA]</scope>
    <source>
        <strain evidence="3">ABR2-2</strain>
    </source>
</reference>
<dbReference type="Gene3D" id="3.10.450.50">
    <property type="match status" value="1"/>
</dbReference>
<organism evidence="3 4">
    <name type="scientific">Marivirga arenosa</name>
    <dbReference type="NCBI Taxonomy" id="3059076"/>
    <lineage>
        <taxon>Bacteria</taxon>
        <taxon>Pseudomonadati</taxon>
        <taxon>Bacteroidota</taxon>
        <taxon>Cytophagia</taxon>
        <taxon>Cytophagales</taxon>
        <taxon>Marivirgaceae</taxon>
        <taxon>Marivirga</taxon>
    </lineage>
</organism>
<dbReference type="EMBL" id="CP129970">
    <property type="protein sequence ID" value="WMN07750.1"/>
    <property type="molecule type" value="Genomic_DNA"/>
</dbReference>
<dbReference type="SUPFAM" id="SSF54427">
    <property type="entry name" value="NTF2-like"/>
    <property type="match status" value="1"/>
</dbReference>
<gene>
    <name evidence="3" type="ORF">QYS48_29780</name>
</gene>
<feature type="chain" id="PRO_5041432024" evidence="1">
    <location>
        <begin position="20"/>
        <end position="143"/>
    </location>
</feature>
<evidence type="ECO:0000259" key="2">
    <source>
        <dbReference type="Pfam" id="PF14534"/>
    </source>
</evidence>
<keyword evidence="4" id="KW-1185">Reference proteome</keyword>
<dbReference type="AlphaFoldDB" id="A0AA51N8M4"/>
<dbReference type="Proteomes" id="UP001244443">
    <property type="component" value="Chromosome"/>
</dbReference>
<dbReference type="InterPro" id="IPR032710">
    <property type="entry name" value="NTF2-like_dom_sf"/>
</dbReference>
<dbReference type="RefSeq" id="WP_308357983.1">
    <property type="nucleotide sequence ID" value="NZ_CP129970.2"/>
</dbReference>
<feature type="signal peptide" evidence="1">
    <location>
        <begin position="1"/>
        <end position="19"/>
    </location>
</feature>
<accession>A0AA51N8M4</accession>
<keyword evidence="1" id="KW-0732">Signal</keyword>